<dbReference type="GO" id="GO:0005524">
    <property type="term" value="F:ATP binding"/>
    <property type="evidence" value="ECO:0007669"/>
    <property type="project" value="InterPro"/>
</dbReference>
<reference evidence="2" key="1">
    <citation type="submission" date="2021-02" db="EMBL/GenBank/DDBJ databases">
        <authorList>
            <person name="Dougan E. K."/>
            <person name="Rhodes N."/>
            <person name="Thang M."/>
            <person name="Chan C."/>
        </authorList>
    </citation>
    <scope>NUCLEOTIDE SEQUENCE</scope>
</reference>
<evidence type="ECO:0000259" key="1">
    <source>
        <dbReference type="PROSITE" id="PS51192"/>
    </source>
</evidence>
<organism evidence="2 3">
    <name type="scientific">Polarella glacialis</name>
    <name type="common">Dinoflagellate</name>
    <dbReference type="NCBI Taxonomy" id="89957"/>
    <lineage>
        <taxon>Eukaryota</taxon>
        <taxon>Sar</taxon>
        <taxon>Alveolata</taxon>
        <taxon>Dinophyceae</taxon>
        <taxon>Suessiales</taxon>
        <taxon>Suessiaceae</taxon>
        <taxon>Polarella</taxon>
    </lineage>
</organism>
<dbReference type="GO" id="GO:0015616">
    <property type="term" value="F:DNA translocase activity"/>
    <property type="evidence" value="ECO:0007669"/>
    <property type="project" value="TreeGrafter"/>
</dbReference>
<feature type="domain" description="Helicase ATP-binding" evidence="1">
    <location>
        <begin position="1"/>
        <end position="170"/>
    </location>
</feature>
<dbReference type="Proteomes" id="UP000626109">
    <property type="component" value="Unassembled WGS sequence"/>
</dbReference>
<dbReference type="InterPro" id="IPR014001">
    <property type="entry name" value="Helicase_ATP-bd"/>
</dbReference>
<evidence type="ECO:0000313" key="2">
    <source>
        <dbReference type="EMBL" id="CAE8675322.1"/>
    </source>
</evidence>
<dbReference type="Gene3D" id="3.40.50.10810">
    <property type="entry name" value="Tandem AAA-ATPase domain"/>
    <property type="match status" value="1"/>
</dbReference>
<dbReference type="Pfam" id="PF00176">
    <property type="entry name" value="SNF2-rel_dom"/>
    <property type="match status" value="1"/>
</dbReference>
<dbReference type="AlphaFoldDB" id="A0A813JEJ8"/>
<dbReference type="InterPro" id="IPR050496">
    <property type="entry name" value="SNF2_RAD54_helicase_repair"/>
</dbReference>
<accession>A0A813JEJ8</accession>
<dbReference type="SUPFAM" id="SSF52540">
    <property type="entry name" value="P-loop containing nucleoside triphosphate hydrolases"/>
    <property type="match status" value="1"/>
</dbReference>
<dbReference type="PANTHER" id="PTHR45629:SF7">
    <property type="entry name" value="DNA EXCISION REPAIR PROTEIN ERCC-6-RELATED"/>
    <property type="match status" value="1"/>
</dbReference>
<protein>
    <recommendedName>
        <fullName evidence="1">Helicase ATP-binding domain-containing protein</fullName>
    </recommendedName>
</protein>
<sequence length="189" mass="20742">ALLADDMGLGKTLQAIALLLYLSEEGYLVNESGEPTPALVVVPPGLLANWQREFVKWAGSLRIHLYHGQGRKLPKLTGRAGPADVILTTYQVLLGVVRSDRAKLSDPRTVAFSCMVIDEAQNIKNHGAQVTQAVKEVGNAIGHTRVALSGTPIENKVEELHSIFDFVNYGYLGDRAAFLRDFSKFIEQR</sequence>
<gene>
    <name evidence="2" type="ORF">PGLA2088_LOCUS19339</name>
</gene>
<feature type="non-terminal residue" evidence="2">
    <location>
        <position position="189"/>
    </location>
</feature>
<dbReference type="EMBL" id="CAJNNW010025035">
    <property type="protein sequence ID" value="CAE8675322.1"/>
    <property type="molecule type" value="Genomic_DNA"/>
</dbReference>
<proteinExistence type="predicted"/>
<comment type="caution">
    <text evidence="2">The sequence shown here is derived from an EMBL/GenBank/DDBJ whole genome shotgun (WGS) entry which is preliminary data.</text>
</comment>
<name>A0A813JEJ8_POLGL</name>
<dbReference type="InterPro" id="IPR000330">
    <property type="entry name" value="SNF2_N"/>
</dbReference>
<dbReference type="SMART" id="SM00487">
    <property type="entry name" value="DEXDc"/>
    <property type="match status" value="1"/>
</dbReference>
<dbReference type="PROSITE" id="PS51192">
    <property type="entry name" value="HELICASE_ATP_BIND_1"/>
    <property type="match status" value="1"/>
</dbReference>
<dbReference type="PANTHER" id="PTHR45629">
    <property type="entry name" value="SNF2/RAD54 FAMILY MEMBER"/>
    <property type="match status" value="1"/>
</dbReference>
<dbReference type="InterPro" id="IPR038718">
    <property type="entry name" value="SNF2-like_sf"/>
</dbReference>
<dbReference type="InterPro" id="IPR027417">
    <property type="entry name" value="P-loop_NTPase"/>
</dbReference>
<evidence type="ECO:0000313" key="3">
    <source>
        <dbReference type="Proteomes" id="UP000626109"/>
    </source>
</evidence>